<gene>
    <name evidence="2" type="ORF">AVDCRST_MAG67-4288</name>
</gene>
<feature type="compositionally biased region" description="Basic and acidic residues" evidence="1">
    <location>
        <begin position="1"/>
        <end position="21"/>
    </location>
</feature>
<dbReference type="AlphaFoldDB" id="A0A6J4TT53"/>
<name>A0A6J4TT53_9ACTN</name>
<feature type="non-terminal residue" evidence="2">
    <location>
        <position position="1"/>
    </location>
</feature>
<feature type="compositionally biased region" description="Low complexity" evidence="1">
    <location>
        <begin position="91"/>
        <end position="101"/>
    </location>
</feature>
<reference evidence="2" key="1">
    <citation type="submission" date="2020-02" db="EMBL/GenBank/DDBJ databases">
        <authorList>
            <person name="Meier V. D."/>
        </authorList>
    </citation>
    <scope>NUCLEOTIDE SEQUENCE</scope>
    <source>
        <strain evidence="2">AVDCRST_MAG67</strain>
    </source>
</reference>
<feature type="region of interest" description="Disordered" evidence="1">
    <location>
        <begin position="1"/>
        <end position="131"/>
    </location>
</feature>
<feature type="compositionally biased region" description="Basic residues" evidence="1">
    <location>
        <begin position="81"/>
        <end position="90"/>
    </location>
</feature>
<feature type="non-terminal residue" evidence="2">
    <location>
        <position position="131"/>
    </location>
</feature>
<feature type="compositionally biased region" description="Basic residues" evidence="1">
    <location>
        <begin position="26"/>
        <end position="37"/>
    </location>
</feature>
<accession>A0A6J4TT53</accession>
<evidence type="ECO:0000256" key="1">
    <source>
        <dbReference type="SAM" id="MobiDB-lite"/>
    </source>
</evidence>
<dbReference type="EMBL" id="CADCVQ010000170">
    <property type="protein sequence ID" value="CAA9531336.1"/>
    <property type="molecule type" value="Genomic_DNA"/>
</dbReference>
<sequence>EADPGAHRRDASAHDRHRQGDPRGSCRLRTRGRRRGCARAQLRAAARRRGRGSVPHRPRGAAGDLSRAVRVPPPSATARDRVRRSQRQHLRAAGVAYAVGRAADRARGRDRGRRRPAAPVPVGPAHQRRAL</sequence>
<evidence type="ECO:0000313" key="2">
    <source>
        <dbReference type="EMBL" id="CAA9531336.1"/>
    </source>
</evidence>
<protein>
    <submittedName>
        <fullName evidence="2">Uncharacterized protein</fullName>
    </submittedName>
</protein>
<organism evidence="2">
    <name type="scientific">uncultured Solirubrobacteraceae bacterium</name>
    <dbReference type="NCBI Taxonomy" id="1162706"/>
    <lineage>
        <taxon>Bacteria</taxon>
        <taxon>Bacillati</taxon>
        <taxon>Actinomycetota</taxon>
        <taxon>Thermoleophilia</taxon>
        <taxon>Solirubrobacterales</taxon>
        <taxon>Solirubrobacteraceae</taxon>
        <taxon>environmental samples</taxon>
    </lineage>
</organism>
<proteinExistence type="predicted"/>
<feature type="compositionally biased region" description="Basic residues" evidence="1">
    <location>
        <begin position="45"/>
        <end position="59"/>
    </location>
</feature>